<dbReference type="InterPro" id="IPR045088">
    <property type="entry name" value="ALAT1/2-like"/>
</dbReference>
<feature type="non-terminal residue" evidence="7">
    <location>
        <position position="419"/>
    </location>
</feature>
<reference evidence="7 8" key="1">
    <citation type="journal article" date="2013" name="Proc. Natl. Acad. Sci. U.S.A.">
        <title>The king cobra genome reveals dynamic gene evolution and adaptation in the snake venom system.</title>
        <authorList>
            <person name="Vonk F.J."/>
            <person name="Casewell N.R."/>
            <person name="Henkel C.V."/>
            <person name="Heimberg A.M."/>
            <person name="Jansen H.J."/>
            <person name="McCleary R.J."/>
            <person name="Kerkkamp H.M."/>
            <person name="Vos R.A."/>
            <person name="Guerreiro I."/>
            <person name="Calvete J.J."/>
            <person name="Wuster W."/>
            <person name="Woods A.E."/>
            <person name="Logan J.M."/>
            <person name="Harrison R.A."/>
            <person name="Castoe T.A."/>
            <person name="de Koning A.P."/>
            <person name="Pollock D.D."/>
            <person name="Yandell M."/>
            <person name="Calderon D."/>
            <person name="Renjifo C."/>
            <person name="Currier R.B."/>
            <person name="Salgado D."/>
            <person name="Pla D."/>
            <person name="Sanz L."/>
            <person name="Hyder A.S."/>
            <person name="Ribeiro J.M."/>
            <person name="Arntzen J.W."/>
            <person name="van den Thillart G.E."/>
            <person name="Boetzer M."/>
            <person name="Pirovano W."/>
            <person name="Dirks R.P."/>
            <person name="Spaink H.P."/>
            <person name="Duboule D."/>
            <person name="McGlinn E."/>
            <person name="Kini R.M."/>
            <person name="Richardson M.K."/>
        </authorList>
    </citation>
    <scope>NUCLEOTIDE SEQUENCE</scope>
    <source>
        <tissue evidence="7">Blood</tissue>
    </source>
</reference>
<dbReference type="GO" id="GO:0008483">
    <property type="term" value="F:transaminase activity"/>
    <property type="evidence" value="ECO:0007669"/>
    <property type="project" value="UniProtKB-KW"/>
</dbReference>
<proteinExistence type="predicted"/>
<feature type="region of interest" description="Disordered" evidence="6">
    <location>
        <begin position="216"/>
        <end position="242"/>
    </location>
</feature>
<dbReference type="AlphaFoldDB" id="V8NNQ9"/>
<evidence type="ECO:0000256" key="2">
    <source>
        <dbReference type="ARBA" id="ARBA00011738"/>
    </source>
</evidence>
<evidence type="ECO:0000313" key="8">
    <source>
        <dbReference type="Proteomes" id="UP000018936"/>
    </source>
</evidence>
<keyword evidence="3 7" id="KW-0032">Aminotransferase</keyword>
<comment type="caution">
    <text evidence="7">The sequence shown here is derived from an EMBL/GenBank/DDBJ whole genome shotgun (WGS) entry which is preliminary data.</text>
</comment>
<evidence type="ECO:0000256" key="1">
    <source>
        <dbReference type="ARBA" id="ARBA00001933"/>
    </source>
</evidence>
<dbReference type="Gene3D" id="3.90.1150.10">
    <property type="entry name" value="Aspartate Aminotransferase, domain 1"/>
    <property type="match status" value="1"/>
</dbReference>
<protein>
    <submittedName>
        <fullName evidence="7">Alanine aminotransferase 2</fullName>
    </submittedName>
</protein>
<evidence type="ECO:0000256" key="3">
    <source>
        <dbReference type="ARBA" id="ARBA00022576"/>
    </source>
</evidence>
<dbReference type="EMBL" id="AZIM01002670">
    <property type="protein sequence ID" value="ETE63586.1"/>
    <property type="molecule type" value="Genomic_DNA"/>
</dbReference>
<evidence type="ECO:0000256" key="4">
    <source>
        <dbReference type="ARBA" id="ARBA00022679"/>
    </source>
</evidence>
<dbReference type="Proteomes" id="UP000018936">
    <property type="component" value="Unassembled WGS sequence"/>
</dbReference>
<dbReference type="PANTHER" id="PTHR11751:SF311">
    <property type="entry name" value="ALANINE AMINOTRANSFERASE 2"/>
    <property type="match status" value="1"/>
</dbReference>
<comment type="subunit">
    <text evidence="2">Homodimer.</text>
</comment>
<evidence type="ECO:0000256" key="5">
    <source>
        <dbReference type="ARBA" id="ARBA00022898"/>
    </source>
</evidence>
<gene>
    <name evidence="7" type="primary">Gpt2</name>
    <name evidence="7" type="ORF">L345_10650</name>
</gene>
<accession>V8NNQ9</accession>
<name>V8NNQ9_OPHHA</name>
<keyword evidence="8" id="KW-1185">Reference proteome</keyword>
<comment type="cofactor">
    <cofactor evidence="1">
        <name>pyridoxal 5'-phosphate</name>
        <dbReference type="ChEBI" id="CHEBI:597326"/>
    </cofactor>
</comment>
<dbReference type="PANTHER" id="PTHR11751">
    <property type="entry name" value="ALANINE AMINOTRANSFERASE"/>
    <property type="match status" value="1"/>
</dbReference>
<evidence type="ECO:0000256" key="6">
    <source>
        <dbReference type="SAM" id="MobiDB-lite"/>
    </source>
</evidence>
<keyword evidence="4 7" id="KW-0808">Transferase</keyword>
<sequence length="419" mass="45096">MSPDIAEGETKDTKGSSRGGSCSESERSHIEKNCIITPLEWERILAVPIAELHPKITWGKEFPVGELPDFPGTLLGLFSTCGLHAALVSHAAVAPIVGRKALSILHSCCSKGNSRLGSPPWAVAVVALPVSWIACATRHVAKMATASPEIQLEVAKSKVATPDLPRKYLKCVFSNPASLWLAAGFKSKPGPKFSKEKTKRCQFVCYPIRTTLSNQKKKAPSDLLPESRHFRPSPLKQQQALQDNTASHFSHGLANACYLCLSVCKRRSSLLLSGAGVGIMHRFSGLSSEAAVTPFPLTSPSVVLRPCASSPGWLLAKSHVANSRSIPHAASPSCQWGQSGQPSLGLGKAATEATALQLKEKTSREKILTLESMNRQVKAVEYAVRGPIVLEAGEIEKELWKGIKKPFTEVIKANTGDSW</sequence>
<dbReference type="InterPro" id="IPR015422">
    <property type="entry name" value="PyrdxlP-dep_Trfase_small"/>
</dbReference>
<keyword evidence="5" id="KW-0663">Pyridoxal phosphate</keyword>
<feature type="region of interest" description="Disordered" evidence="6">
    <location>
        <begin position="1"/>
        <end position="25"/>
    </location>
</feature>
<evidence type="ECO:0000313" key="7">
    <source>
        <dbReference type="EMBL" id="ETE63586.1"/>
    </source>
</evidence>
<organism evidence="7 8">
    <name type="scientific">Ophiophagus hannah</name>
    <name type="common">King cobra</name>
    <name type="synonym">Naja hannah</name>
    <dbReference type="NCBI Taxonomy" id="8665"/>
    <lineage>
        <taxon>Eukaryota</taxon>
        <taxon>Metazoa</taxon>
        <taxon>Chordata</taxon>
        <taxon>Craniata</taxon>
        <taxon>Vertebrata</taxon>
        <taxon>Euteleostomi</taxon>
        <taxon>Lepidosauria</taxon>
        <taxon>Squamata</taxon>
        <taxon>Bifurcata</taxon>
        <taxon>Unidentata</taxon>
        <taxon>Episquamata</taxon>
        <taxon>Toxicofera</taxon>
        <taxon>Serpentes</taxon>
        <taxon>Colubroidea</taxon>
        <taxon>Elapidae</taxon>
        <taxon>Elapinae</taxon>
        <taxon>Ophiophagus</taxon>
    </lineage>
</organism>